<dbReference type="InterPro" id="IPR029016">
    <property type="entry name" value="GAF-like_dom_sf"/>
</dbReference>
<keyword evidence="9" id="KW-1185">Reference proteome</keyword>
<organism evidence="8 9">
    <name type="scientific">Bacillus benzoevorans</name>
    <dbReference type="NCBI Taxonomy" id="1456"/>
    <lineage>
        <taxon>Bacteria</taxon>
        <taxon>Bacillati</taxon>
        <taxon>Bacillota</taxon>
        <taxon>Bacilli</taxon>
        <taxon>Bacillales</taxon>
        <taxon>Bacillaceae</taxon>
        <taxon>Bacillus</taxon>
    </lineage>
</organism>
<evidence type="ECO:0000256" key="5">
    <source>
        <dbReference type="ARBA" id="ARBA00070406"/>
    </source>
</evidence>
<gene>
    <name evidence="8" type="ORF">HNR53_001673</name>
</gene>
<feature type="domain" description="HTH iclR-type" evidence="6">
    <location>
        <begin position="7"/>
        <end position="68"/>
    </location>
</feature>
<evidence type="ECO:0000259" key="7">
    <source>
        <dbReference type="PROSITE" id="PS51078"/>
    </source>
</evidence>
<keyword evidence="2 8" id="KW-0238">DNA-binding</keyword>
<name>A0A7X0LUZ2_9BACI</name>
<evidence type="ECO:0000256" key="1">
    <source>
        <dbReference type="ARBA" id="ARBA00023015"/>
    </source>
</evidence>
<dbReference type="FunFam" id="1.10.10.10:FF:000056">
    <property type="entry name" value="IclR family transcriptional regulator"/>
    <property type="match status" value="1"/>
</dbReference>
<dbReference type="SUPFAM" id="SSF55781">
    <property type="entry name" value="GAF domain-like"/>
    <property type="match status" value="1"/>
</dbReference>
<accession>A0A7X0LUZ2</accession>
<evidence type="ECO:0000313" key="9">
    <source>
        <dbReference type="Proteomes" id="UP000531594"/>
    </source>
</evidence>
<dbReference type="InterPro" id="IPR036390">
    <property type="entry name" value="WH_DNA-bd_sf"/>
</dbReference>
<dbReference type="GO" id="GO:0003677">
    <property type="term" value="F:DNA binding"/>
    <property type="evidence" value="ECO:0007669"/>
    <property type="project" value="UniProtKB-KW"/>
</dbReference>
<evidence type="ECO:0000259" key="6">
    <source>
        <dbReference type="PROSITE" id="PS51077"/>
    </source>
</evidence>
<dbReference type="PROSITE" id="PS51077">
    <property type="entry name" value="HTH_ICLR"/>
    <property type="match status" value="1"/>
</dbReference>
<dbReference type="GO" id="GO:0003700">
    <property type="term" value="F:DNA-binding transcription factor activity"/>
    <property type="evidence" value="ECO:0007669"/>
    <property type="project" value="TreeGrafter"/>
</dbReference>
<feature type="domain" description="IclR-ED" evidence="7">
    <location>
        <begin position="69"/>
        <end position="253"/>
    </location>
</feature>
<dbReference type="InterPro" id="IPR005471">
    <property type="entry name" value="Tscrpt_reg_IclR_N"/>
</dbReference>
<dbReference type="SUPFAM" id="SSF46785">
    <property type="entry name" value="Winged helix' DNA-binding domain"/>
    <property type="match status" value="1"/>
</dbReference>
<protein>
    <recommendedName>
        <fullName evidence="5">Glycerol operon regulatory protein</fullName>
    </recommendedName>
</protein>
<dbReference type="RefSeq" id="WP_184524753.1">
    <property type="nucleotide sequence ID" value="NZ_JACHGK010000004.1"/>
</dbReference>
<dbReference type="Gene3D" id="3.30.450.40">
    <property type="match status" value="1"/>
</dbReference>
<dbReference type="InterPro" id="IPR036388">
    <property type="entry name" value="WH-like_DNA-bd_sf"/>
</dbReference>
<dbReference type="Pfam" id="PF09339">
    <property type="entry name" value="HTH_IclR"/>
    <property type="match status" value="1"/>
</dbReference>
<dbReference type="EMBL" id="JACHGK010000004">
    <property type="protein sequence ID" value="MBB6445063.1"/>
    <property type="molecule type" value="Genomic_DNA"/>
</dbReference>
<evidence type="ECO:0000256" key="2">
    <source>
        <dbReference type="ARBA" id="ARBA00023125"/>
    </source>
</evidence>
<dbReference type="InterPro" id="IPR050707">
    <property type="entry name" value="HTH_MetabolicPath_Reg"/>
</dbReference>
<dbReference type="AlphaFoldDB" id="A0A7X0LUZ2"/>
<dbReference type="Proteomes" id="UP000531594">
    <property type="component" value="Unassembled WGS sequence"/>
</dbReference>
<dbReference type="PANTHER" id="PTHR30136:SF35">
    <property type="entry name" value="HTH-TYPE TRANSCRIPTIONAL REGULATOR RV1719"/>
    <property type="match status" value="1"/>
</dbReference>
<evidence type="ECO:0000313" key="8">
    <source>
        <dbReference type="EMBL" id="MBB6445063.1"/>
    </source>
</evidence>
<reference evidence="8 9" key="1">
    <citation type="submission" date="2020-08" db="EMBL/GenBank/DDBJ databases">
        <title>Genomic Encyclopedia of Type Strains, Phase IV (KMG-IV): sequencing the most valuable type-strain genomes for metagenomic binning, comparative biology and taxonomic classification.</title>
        <authorList>
            <person name="Goeker M."/>
        </authorList>
    </citation>
    <scope>NUCLEOTIDE SEQUENCE [LARGE SCALE GENOMIC DNA]</scope>
    <source>
        <strain evidence="8 9">DSM 5391</strain>
    </source>
</reference>
<dbReference type="GO" id="GO:0045892">
    <property type="term" value="P:negative regulation of DNA-templated transcription"/>
    <property type="evidence" value="ECO:0007669"/>
    <property type="project" value="TreeGrafter"/>
</dbReference>
<comment type="function">
    <text evidence="4">May be an activator protein for the gylABX operon.</text>
</comment>
<comment type="caution">
    <text evidence="8">The sequence shown here is derived from an EMBL/GenBank/DDBJ whole genome shotgun (WGS) entry which is preliminary data.</text>
</comment>
<sequence length="254" mass="29041">MIQKERVQSVERALTILEIVAEHDGIGLTEISKTAQLNKATVHRLLSTLISMGYVEQNEKTGHYELTFKLFQLGNNKVEQIDSFKIARSYISELSNLIGETVHLVVEDNKEVVYIDKFEPSKVLFRMHSRVGKRAPMYCTAVGKALLAHYTDEIIKEVWDNSEIKQITPNTITDFDSFMQEAARIRSNGYAVDNEENEMGIYCIASVFYNHKGMVEGAFSISIPMVRFKETDPDFYIKKSLEYSTKISQSLGYR</sequence>
<dbReference type="PANTHER" id="PTHR30136">
    <property type="entry name" value="HELIX-TURN-HELIX TRANSCRIPTIONAL REGULATOR, ICLR FAMILY"/>
    <property type="match status" value="1"/>
</dbReference>
<evidence type="ECO:0000256" key="4">
    <source>
        <dbReference type="ARBA" id="ARBA00058938"/>
    </source>
</evidence>
<dbReference type="Gene3D" id="1.10.10.10">
    <property type="entry name" value="Winged helix-like DNA-binding domain superfamily/Winged helix DNA-binding domain"/>
    <property type="match status" value="1"/>
</dbReference>
<dbReference type="InterPro" id="IPR014757">
    <property type="entry name" value="Tscrpt_reg_IclR_C"/>
</dbReference>
<keyword evidence="1" id="KW-0805">Transcription regulation</keyword>
<evidence type="ECO:0000256" key="3">
    <source>
        <dbReference type="ARBA" id="ARBA00023163"/>
    </source>
</evidence>
<dbReference type="Pfam" id="PF01614">
    <property type="entry name" value="IclR_C"/>
    <property type="match status" value="1"/>
</dbReference>
<dbReference type="SMART" id="SM00346">
    <property type="entry name" value="HTH_ICLR"/>
    <property type="match status" value="1"/>
</dbReference>
<proteinExistence type="predicted"/>
<dbReference type="PROSITE" id="PS51078">
    <property type="entry name" value="ICLR_ED"/>
    <property type="match status" value="1"/>
</dbReference>
<keyword evidence="3" id="KW-0804">Transcription</keyword>